<evidence type="ECO:0000313" key="3">
    <source>
        <dbReference type="Proteomes" id="UP000597853"/>
    </source>
</evidence>
<evidence type="ECO:0000313" key="2">
    <source>
        <dbReference type="EMBL" id="GGS74007.1"/>
    </source>
</evidence>
<accession>A0ABQ2TJW6</accession>
<evidence type="ECO:0000256" key="1">
    <source>
        <dbReference type="SAM" id="MobiDB-lite"/>
    </source>
</evidence>
<proteinExistence type="predicted"/>
<dbReference type="Proteomes" id="UP000597853">
    <property type="component" value="Unassembled WGS sequence"/>
</dbReference>
<keyword evidence="3" id="KW-1185">Reference proteome</keyword>
<evidence type="ECO:0008006" key="4">
    <source>
        <dbReference type="Google" id="ProtNLM"/>
    </source>
</evidence>
<protein>
    <recommendedName>
        <fullName evidence="4">Homeodomain-like domain-containing protein</fullName>
    </recommendedName>
</protein>
<reference evidence="3" key="1">
    <citation type="journal article" date="2019" name="Int. J. Syst. Evol. Microbiol.">
        <title>The Global Catalogue of Microorganisms (GCM) 10K type strain sequencing project: providing services to taxonomists for standard genome sequencing and annotation.</title>
        <authorList>
            <consortium name="The Broad Institute Genomics Platform"/>
            <consortium name="The Broad Institute Genome Sequencing Center for Infectious Disease"/>
            <person name="Wu L."/>
            <person name="Ma J."/>
        </authorList>
    </citation>
    <scope>NUCLEOTIDE SEQUENCE [LARGE SCALE GENOMIC DNA]</scope>
    <source>
        <strain evidence="3">JCM 4416</strain>
    </source>
</reference>
<comment type="caution">
    <text evidence="2">The sequence shown here is derived from an EMBL/GenBank/DDBJ whole genome shotgun (WGS) entry which is preliminary data.</text>
</comment>
<name>A0ABQ2TJW6_STREZ</name>
<gene>
    <name evidence="2" type="ORF">GCM10010285_60980</name>
</gene>
<sequence length="103" mass="11136">MSAPLNWLADLIRGHLRKIGSRWRAPPAGRNATIVLAALRCDQRPGDLAGGNGIHRTTVTRWAWEAVGLPAARVPRLGAGPEEDRPNGWRSRAAGRIGDPYPA</sequence>
<feature type="region of interest" description="Disordered" evidence="1">
    <location>
        <begin position="75"/>
        <end position="103"/>
    </location>
</feature>
<dbReference type="EMBL" id="BMTX01000031">
    <property type="protein sequence ID" value="GGS74007.1"/>
    <property type="molecule type" value="Genomic_DNA"/>
</dbReference>
<organism evidence="2 3">
    <name type="scientific">Streptomyces pseudogriseolus</name>
    <name type="common">Streptomyces gancidicus</name>
    <name type="synonym">Streptomyces rubiginosus</name>
    <dbReference type="NCBI Taxonomy" id="36817"/>
    <lineage>
        <taxon>Bacteria</taxon>
        <taxon>Bacillati</taxon>
        <taxon>Actinomycetota</taxon>
        <taxon>Actinomycetes</taxon>
        <taxon>Kitasatosporales</taxon>
        <taxon>Streptomycetaceae</taxon>
        <taxon>Streptomyces</taxon>
        <taxon>Streptomyces pseudogriseolus group</taxon>
    </lineage>
</organism>